<keyword evidence="3" id="KW-1185">Reference proteome</keyword>
<dbReference type="Gramene" id="PHT74686">
    <property type="protein sequence ID" value="PHT74686"/>
    <property type="gene ID" value="T459_21963"/>
</dbReference>
<gene>
    <name evidence="2" type="ORF">T459_21963</name>
</gene>
<organism evidence="2 3">
    <name type="scientific">Capsicum annuum</name>
    <name type="common">Capsicum pepper</name>
    <dbReference type="NCBI Taxonomy" id="4072"/>
    <lineage>
        <taxon>Eukaryota</taxon>
        <taxon>Viridiplantae</taxon>
        <taxon>Streptophyta</taxon>
        <taxon>Embryophyta</taxon>
        <taxon>Tracheophyta</taxon>
        <taxon>Spermatophyta</taxon>
        <taxon>Magnoliopsida</taxon>
        <taxon>eudicotyledons</taxon>
        <taxon>Gunneridae</taxon>
        <taxon>Pentapetalae</taxon>
        <taxon>asterids</taxon>
        <taxon>lamiids</taxon>
        <taxon>Solanales</taxon>
        <taxon>Solanaceae</taxon>
        <taxon>Solanoideae</taxon>
        <taxon>Capsiceae</taxon>
        <taxon>Capsicum</taxon>
    </lineage>
</organism>
<sequence>MHSWYMESSADWIRLLARLQIGGFNKSSRGDIAARLLIEMQEKVYSPDRRLYREVICCLCQMDDPEKLFYSLLEVQLSRREPNCPVCAILLVEDLMQVGRRASSFIGNVLLLHSLQTQRVFSAWMHSRDLHNTKDQSLALGDLIKTFSGGGNSSLGSDILQVEEVIRQCFPLDVYTYNLLLRKLTISEMDVACDYFERFCNKGYEPNRWTYDI</sequence>
<name>A0A2G2YY71_CAPAN</name>
<evidence type="ECO:0000313" key="3">
    <source>
        <dbReference type="Proteomes" id="UP000222542"/>
    </source>
</evidence>
<reference evidence="2 3" key="2">
    <citation type="journal article" date="2017" name="Genome Biol.">
        <title>New reference genome sequences of hot pepper reveal the massive evolution of plant disease-resistance genes by retroduplication.</title>
        <authorList>
            <person name="Kim S."/>
            <person name="Park J."/>
            <person name="Yeom S.I."/>
            <person name="Kim Y.M."/>
            <person name="Seo E."/>
            <person name="Kim K.T."/>
            <person name="Kim M.S."/>
            <person name="Lee J.M."/>
            <person name="Cheong K."/>
            <person name="Shin H.S."/>
            <person name="Kim S.B."/>
            <person name="Han K."/>
            <person name="Lee J."/>
            <person name="Park M."/>
            <person name="Lee H.A."/>
            <person name="Lee H.Y."/>
            <person name="Lee Y."/>
            <person name="Oh S."/>
            <person name="Lee J.H."/>
            <person name="Choi E."/>
            <person name="Choi E."/>
            <person name="Lee S.E."/>
            <person name="Jeon J."/>
            <person name="Kim H."/>
            <person name="Choi G."/>
            <person name="Song H."/>
            <person name="Lee J."/>
            <person name="Lee S.C."/>
            <person name="Kwon J.K."/>
            <person name="Lee H.Y."/>
            <person name="Koo N."/>
            <person name="Hong Y."/>
            <person name="Kim R.W."/>
            <person name="Kang W.H."/>
            <person name="Huh J.H."/>
            <person name="Kang B.C."/>
            <person name="Yang T.J."/>
            <person name="Lee Y.H."/>
            <person name="Bennetzen J.L."/>
            <person name="Choi D."/>
        </authorList>
    </citation>
    <scope>NUCLEOTIDE SEQUENCE [LARGE SCALE GENOMIC DNA]</scope>
    <source>
        <strain evidence="3">cv. CM334</strain>
    </source>
</reference>
<dbReference type="PANTHER" id="PTHR47938:SF35">
    <property type="entry name" value="PENTATRICOPEPTIDE REPEAT-CONTAINING PROTEIN 4, MITOCHONDRIAL-RELATED"/>
    <property type="match status" value="1"/>
</dbReference>
<dbReference type="PANTHER" id="PTHR47938">
    <property type="entry name" value="RESPIRATORY COMPLEX I CHAPERONE (CIA84), PUTATIVE (AFU_ORTHOLOGUE AFUA_2G06020)-RELATED"/>
    <property type="match status" value="1"/>
</dbReference>
<dbReference type="InterPro" id="IPR011990">
    <property type="entry name" value="TPR-like_helical_dom_sf"/>
</dbReference>
<evidence type="ECO:0000313" key="2">
    <source>
        <dbReference type="EMBL" id="PHT74686.1"/>
    </source>
</evidence>
<dbReference type="Proteomes" id="UP000222542">
    <property type="component" value="Unassembled WGS sequence"/>
</dbReference>
<dbReference type="STRING" id="4072.A0A2G2YY71"/>
<comment type="caution">
    <text evidence="2">The sequence shown here is derived from an EMBL/GenBank/DDBJ whole genome shotgun (WGS) entry which is preliminary data.</text>
</comment>
<dbReference type="AlphaFoldDB" id="A0A2G2YY71"/>
<dbReference type="Gene3D" id="1.25.40.10">
    <property type="entry name" value="Tetratricopeptide repeat domain"/>
    <property type="match status" value="1"/>
</dbReference>
<protein>
    <submittedName>
        <fullName evidence="2">Uncharacterized protein</fullName>
    </submittedName>
</protein>
<comment type="similarity">
    <text evidence="1">Belongs to the PPR family. P subfamily.</text>
</comment>
<reference evidence="2 3" key="1">
    <citation type="journal article" date="2014" name="Nat. Genet.">
        <title>Genome sequence of the hot pepper provides insights into the evolution of pungency in Capsicum species.</title>
        <authorList>
            <person name="Kim S."/>
            <person name="Park M."/>
            <person name="Yeom S.I."/>
            <person name="Kim Y.M."/>
            <person name="Lee J.M."/>
            <person name="Lee H.A."/>
            <person name="Seo E."/>
            <person name="Choi J."/>
            <person name="Cheong K."/>
            <person name="Kim K.T."/>
            <person name="Jung K."/>
            <person name="Lee G.W."/>
            <person name="Oh S.K."/>
            <person name="Bae C."/>
            <person name="Kim S.B."/>
            <person name="Lee H.Y."/>
            <person name="Kim S.Y."/>
            <person name="Kim M.S."/>
            <person name="Kang B.C."/>
            <person name="Jo Y.D."/>
            <person name="Yang H.B."/>
            <person name="Jeong H.J."/>
            <person name="Kang W.H."/>
            <person name="Kwon J.K."/>
            <person name="Shin C."/>
            <person name="Lim J.Y."/>
            <person name="Park J.H."/>
            <person name="Huh J.H."/>
            <person name="Kim J.S."/>
            <person name="Kim B.D."/>
            <person name="Cohen O."/>
            <person name="Paran I."/>
            <person name="Suh M.C."/>
            <person name="Lee S.B."/>
            <person name="Kim Y.K."/>
            <person name="Shin Y."/>
            <person name="Noh S.J."/>
            <person name="Park J."/>
            <person name="Seo Y.S."/>
            <person name="Kwon S.Y."/>
            <person name="Kim H.A."/>
            <person name="Park J.M."/>
            <person name="Kim H.J."/>
            <person name="Choi S.B."/>
            <person name="Bosland P.W."/>
            <person name="Reeves G."/>
            <person name="Jo S.H."/>
            <person name="Lee B.W."/>
            <person name="Cho H.T."/>
            <person name="Choi H.S."/>
            <person name="Lee M.S."/>
            <person name="Yu Y."/>
            <person name="Do Choi Y."/>
            <person name="Park B.S."/>
            <person name="van Deynze A."/>
            <person name="Ashrafi H."/>
            <person name="Hill T."/>
            <person name="Kim W.T."/>
            <person name="Pai H.S."/>
            <person name="Ahn H.K."/>
            <person name="Yeam I."/>
            <person name="Giovannoni J.J."/>
            <person name="Rose J.K."/>
            <person name="Sorensen I."/>
            <person name="Lee S.J."/>
            <person name="Kim R.W."/>
            <person name="Choi I.Y."/>
            <person name="Choi B.S."/>
            <person name="Lim J.S."/>
            <person name="Lee Y.H."/>
            <person name="Choi D."/>
        </authorList>
    </citation>
    <scope>NUCLEOTIDE SEQUENCE [LARGE SCALE GENOMIC DNA]</scope>
    <source>
        <strain evidence="3">cv. CM334</strain>
    </source>
</reference>
<evidence type="ECO:0000256" key="1">
    <source>
        <dbReference type="ARBA" id="ARBA00007626"/>
    </source>
</evidence>
<accession>A0A2G2YY71</accession>
<dbReference type="EMBL" id="AYRZ02000008">
    <property type="protein sequence ID" value="PHT74686.1"/>
    <property type="molecule type" value="Genomic_DNA"/>
</dbReference>
<proteinExistence type="inferred from homology"/>